<dbReference type="SUPFAM" id="SSF47473">
    <property type="entry name" value="EF-hand"/>
    <property type="match status" value="1"/>
</dbReference>
<dbReference type="Ensembl" id="ENSRFET00010000255.1">
    <property type="protein sequence ID" value="ENSRFEP00010000228.1"/>
    <property type="gene ID" value="ENSRFEG00010000180.1"/>
</dbReference>
<comment type="subcellular location">
    <subcellularLocation>
        <location evidence="1">Cytoplasm</location>
        <location evidence="1">Cytoskeleton</location>
        <location evidence="1">Spindle pole</location>
    </subcellularLocation>
</comment>
<proteinExistence type="inferred from homology"/>
<dbReference type="Proteomes" id="UP000472240">
    <property type="component" value="Chromosome 1"/>
</dbReference>
<dbReference type="InterPro" id="IPR018247">
    <property type="entry name" value="EF_Hand_1_Ca_BS"/>
</dbReference>
<dbReference type="GO" id="GO:0000922">
    <property type="term" value="C:spindle pole"/>
    <property type="evidence" value="ECO:0007669"/>
    <property type="project" value="UniProtKB-SubCell"/>
</dbReference>
<reference evidence="7 8" key="1">
    <citation type="journal article" date="2015" name="Annu Rev Anim Biosci">
        <title>The Genome 10K Project: a way forward.</title>
        <authorList>
            <person name="Koepfli K.P."/>
            <person name="Paten B."/>
            <person name="O'Brien S.J."/>
            <person name="Koepfli K.P."/>
            <person name="Paten B."/>
            <person name="Antunes A."/>
            <person name="Belov K."/>
            <person name="Bustamante C."/>
            <person name="Castoe T.A."/>
            <person name="Clawson H."/>
            <person name="Crawford A.J."/>
            <person name="Diekhans M."/>
            <person name="Distel D."/>
            <person name="Durbin R."/>
            <person name="Earl D."/>
            <person name="Fujita M.K."/>
            <person name="Gamble T."/>
            <person name="Georges A."/>
            <person name="Gemmell N."/>
            <person name="Gilbert M.T."/>
            <person name="Graves J.M."/>
            <person name="Green R.E."/>
            <person name="Hickey G."/>
            <person name="Jarvis E.D."/>
            <person name="Johnson W."/>
            <person name="Komissarov A."/>
            <person name="Korf I."/>
            <person name="Kuhn R."/>
            <person name="Larkin D.M."/>
            <person name="Lewin H."/>
            <person name="Lopez J.V."/>
            <person name="Ma J."/>
            <person name="Marques-Bonet T."/>
            <person name="Miller W."/>
            <person name="Murphy R."/>
            <person name="Pevzner P."/>
            <person name="Shapiro B."/>
            <person name="Steiner C."/>
            <person name="Tamazian G."/>
            <person name="Venkatesh B."/>
            <person name="Wang J."/>
            <person name="Wayne R."/>
            <person name="Wiley E."/>
            <person name="Yang H."/>
            <person name="Zhang G."/>
            <person name="Haussler D."/>
            <person name="Ryder O."/>
            <person name="O'Brien S.J."/>
        </authorList>
    </citation>
    <scope>NUCLEOTIDE SEQUENCE</scope>
</reference>
<sequence>MRSLEQDPTEGELQHMIHEVDADGNGTIDFPEFLTIMARKMKDANSEEEIREAFHVFDKNGNAILRKKNKAGGITLLDLKLYYKATKSKQCGIG</sequence>
<keyword evidence="8" id="KW-1185">Reference proteome</keyword>
<dbReference type="PANTHER" id="PTHR23048:SF0">
    <property type="entry name" value="CALMODULIN LIKE 3"/>
    <property type="match status" value="1"/>
</dbReference>
<dbReference type="CDD" id="cd00051">
    <property type="entry name" value="EFh"/>
    <property type="match status" value="1"/>
</dbReference>
<evidence type="ECO:0000256" key="3">
    <source>
        <dbReference type="ARBA" id="ARBA00022723"/>
    </source>
</evidence>
<reference evidence="7" key="4">
    <citation type="submission" date="2025-08" db="UniProtKB">
        <authorList>
            <consortium name="Ensembl"/>
        </authorList>
    </citation>
    <scope>IDENTIFICATION</scope>
</reference>
<keyword evidence="3" id="KW-0479">Metal-binding</keyword>
<evidence type="ECO:0000313" key="7">
    <source>
        <dbReference type="Ensembl" id="ENSRFEP00010000228.1"/>
    </source>
</evidence>
<reference evidence="8" key="3">
    <citation type="submission" date="2018-12" db="EMBL/GenBank/DDBJ databases">
        <title>G10K-VGP greater horseshoe bat female genome, primary haplotype.</title>
        <authorList>
            <person name="Teeling E."/>
            <person name="Myers G."/>
            <person name="Vernes S."/>
            <person name="Pippel M."/>
            <person name="Winkler S."/>
            <person name="Fedrigo O."/>
            <person name="Rhie A."/>
            <person name="Koren S."/>
            <person name="Phillippy A."/>
            <person name="Lewin H."/>
            <person name="Damas J."/>
            <person name="Howe K."/>
            <person name="Mountcastle J."/>
            <person name="Jarvis E.D."/>
        </authorList>
    </citation>
    <scope>NUCLEOTIDE SEQUENCE [LARGE SCALE GENOMIC DNA]</scope>
</reference>
<dbReference type="Pfam" id="PF00036">
    <property type="entry name" value="EF-hand_1"/>
    <property type="match status" value="1"/>
</dbReference>
<evidence type="ECO:0000256" key="5">
    <source>
        <dbReference type="ARBA" id="ARBA00022837"/>
    </source>
</evidence>
<dbReference type="FunFam" id="1.10.238.10:FF:000527">
    <property type="entry name" value="Calmodulin-3"/>
    <property type="match status" value="1"/>
</dbReference>
<evidence type="ECO:0000313" key="8">
    <source>
        <dbReference type="Proteomes" id="UP000472240"/>
    </source>
</evidence>
<evidence type="ECO:0000259" key="6">
    <source>
        <dbReference type="PROSITE" id="PS50222"/>
    </source>
</evidence>
<feature type="domain" description="EF-hand" evidence="6">
    <location>
        <begin position="8"/>
        <end position="43"/>
    </location>
</feature>
<dbReference type="InterPro" id="IPR002048">
    <property type="entry name" value="EF_hand_dom"/>
</dbReference>
<keyword evidence="4" id="KW-0677">Repeat</keyword>
<protein>
    <recommendedName>
        <fullName evidence="6">EF-hand domain-containing protein</fullName>
    </recommendedName>
</protein>
<dbReference type="Gene3D" id="1.10.238.10">
    <property type="entry name" value="EF-hand"/>
    <property type="match status" value="2"/>
</dbReference>
<dbReference type="AlphaFoldDB" id="A0A671DIC5"/>
<name>A0A671DIC5_RHIFE</name>
<dbReference type="GeneTree" id="ENSGT00940000165217"/>
<dbReference type="GO" id="GO:0016460">
    <property type="term" value="C:myosin II complex"/>
    <property type="evidence" value="ECO:0007669"/>
    <property type="project" value="TreeGrafter"/>
</dbReference>
<reference evidence="7 8" key="2">
    <citation type="journal article" date="2018" name="Annu Rev Anim Biosci">
        <title>Bat Biology, Genomes, and the Bat1K Project: To Generate Chromosome-Level Genomes for All Living Bat Species.</title>
        <authorList>
            <person name="Teeling E.C."/>
            <person name="Vernes S.C."/>
            <person name="Davalos L.M."/>
            <person name="Ray D.A."/>
            <person name="Gilbert M.T.P."/>
            <person name="Myers E."/>
        </authorList>
    </citation>
    <scope>NUCLEOTIDE SEQUENCE</scope>
</reference>
<dbReference type="PROSITE" id="PS00018">
    <property type="entry name" value="EF_HAND_1"/>
    <property type="match status" value="1"/>
</dbReference>
<evidence type="ECO:0000256" key="1">
    <source>
        <dbReference type="ARBA" id="ARBA00004647"/>
    </source>
</evidence>
<reference evidence="7" key="5">
    <citation type="submission" date="2025-09" db="UniProtKB">
        <authorList>
            <consortium name="Ensembl"/>
        </authorList>
    </citation>
    <scope>IDENTIFICATION</scope>
</reference>
<evidence type="ECO:0000256" key="2">
    <source>
        <dbReference type="ARBA" id="ARBA00009763"/>
    </source>
</evidence>
<dbReference type="OMA" id="MKDANSE"/>
<dbReference type="PROSITE" id="PS50222">
    <property type="entry name" value="EF_HAND_2"/>
    <property type="match status" value="1"/>
</dbReference>
<accession>A0A671DIC5</accession>
<dbReference type="InParanoid" id="A0A671DIC5"/>
<dbReference type="GO" id="GO:0005509">
    <property type="term" value="F:calcium ion binding"/>
    <property type="evidence" value="ECO:0007669"/>
    <property type="project" value="InterPro"/>
</dbReference>
<dbReference type="InterPro" id="IPR011992">
    <property type="entry name" value="EF-hand-dom_pair"/>
</dbReference>
<dbReference type="SMART" id="SM00054">
    <property type="entry name" value="EFh"/>
    <property type="match status" value="2"/>
</dbReference>
<dbReference type="PANTHER" id="PTHR23048">
    <property type="entry name" value="MYOSIN LIGHT CHAIN 1, 3"/>
    <property type="match status" value="1"/>
</dbReference>
<keyword evidence="5" id="KW-0106">Calcium</keyword>
<organism evidence="7 8">
    <name type="scientific">Rhinolophus ferrumequinum</name>
    <name type="common">Greater horseshoe bat</name>
    <dbReference type="NCBI Taxonomy" id="59479"/>
    <lineage>
        <taxon>Eukaryota</taxon>
        <taxon>Metazoa</taxon>
        <taxon>Chordata</taxon>
        <taxon>Craniata</taxon>
        <taxon>Vertebrata</taxon>
        <taxon>Euteleostomi</taxon>
        <taxon>Mammalia</taxon>
        <taxon>Eutheria</taxon>
        <taxon>Laurasiatheria</taxon>
        <taxon>Chiroptera</taxon>
        <taxon>Yinpterochiroptera</taxon>
        <taxon>Rhinolophoidea</taxon>
        <taxon>Rhinolophidae</taxon>
        <taxon>Rhinolophinae</taxon>
        <taxon>Rhinolophus</taxon>
    </lineage>
</organism>
<dbReference type="InterPro" id="IPR050230">
    <property type="entry name" value="CALM/Myosin/TropC-like"/>
</dbReference>
<evidence type="ECO:0000256" key="4">
    <source>
        <dbReference type="ARBA" id="ARBA00022737"/>
    </source>
</evidence>
<comment type="similarity">
    <text evidence="2">Belongs to the calmodulin family.</text>
</comment>